<reference evidence="1 2" key="1">
    <citation type="submission" date="2019-07" db="EMBL/GenBank/DDBJ databases">
        <title>Draft genome sequence of Haloferax volcanii SS0101, isolated from salt farm in Samut Sakhon, Thailand.</title>
        <authorList>
            <person name="Wanthongcharoen S."/>
            <person name="Yamprayoonswat W."/>
            <person name="Ruangsuj P."/>
            <person name="Thongpramul N."/>
            <person name="Jumpathong W."/>
            <person name="Sittihan S."/>
            <person name="Kanjanavas P."/>
            <person name="Yasawong M."/>
        </authorList>
    </citation>
    <scope>NUCLEOTIDE SEQUENCE [LARGE SCALE GENOMIC DNA]</scope>
    <source>
        <strain evidence="1 2">SS0101</strain>
    </source>
</reference>
<protein>
    <submittedName>
        <fullName evidence="1">Uncharacterized protein</fullName>
    </submittedName>
</protein>
<comment type="caution">
    <text evidence="1">The sequence shown here is derived from an EMBL/GenBank/DDBJ whole genome shotgun (WGS) entry which is preliminary data.</text>
</comment>
<evidence type="ECO:0000313" key="1">
    <source>
        <dbReference type="EMBL" id="TVT79512.1"/>
    </source>
</evidence>
<sequence>MTAGAAGPASATLGFQDCDISDSAISAFINSLINPNGDECRFNPTDSTLDLDGTQDKVELYSAASAEKTSLDSYNTAMD</sequence>
<evidence type="ECO:0000313" key="2">
    <source>
        <dbReference type="Proteomes" id="UP000320212"/>
    </source>
</evidence>
<dbReference type="AlphaFoldDB" id="A0A558F1U4"/>
<accession>A0A558F1U4</accession>
<name>A0A558F1U4_HALVO</name>
<feature type="non-terminal residue" evidence="1">
    <location>
        <position position="79"/>
    </location>
</feature>
<organism evidence="1 2">
    <name type="scientific">Haloferax volcanii</name>
    <name type="common">Halobacterium volcanii</name>
    <dbReference type="NCBI Taxonomy" id="2246"/>
    <lineage>
        <taxon>Archaea</taxon>
        <taxon>Methanobacteriati</taxon>
        <taxon>Methanobacteriota</taxon>
        <taxon>Stenosarchaea group</taxon>
        <taxon>Halobacteria</taxon>
        <taxon>Halobacteriales</taxon>
        <taxon>Haloferacaceae</taxon>
        <taxon>Haloferax</taxon>
    </lineage>
</organism>
<gene>
    <name evidence="1" type="ORF">FQA18_20280</name>
</gene>
<proteinExistence type="predicted"/>
<dbReference type="EMBL" id="VMTR01000482">
    <property type="protein sequence ID" value="TVT79512.1"/>
    <property type="molecule type" value="Genomic_DNA"/>
</dbReference>
<dbReference type="Proteomes" id="UP000320212">
    <property type="component" value="Unassembled WGS sequence"/>
</dbReference>